<dbReference type="AlphaFoldDB" id="X0SN71"/>
<feature type="non-terminal residue" evidence="1">
    <location>
        <position position="76"/>
    </location>
</feature>
<name>X0SN71_9ZZZZ</name>
<reference evidence="1" key="1">
    <citation type="journal article" date="2014" name="Front. Microbiol.">
        <title>High frequency of phylogenetically diverse reductive dehalogenase-homologous genes in deep subseafloor sedimentary metagenomes.</title>
        <authorList>
            <person name="Kawai M."/>
            <person name="Futagami T."/>
            <person name="Toyoda A."/>
            <person name="Takaki Y."/>
            <person name="Nishi S."/>
            <person name="Hori S."/>
            <person name="Arai W."/>
            <person name="Tsubouchi T."/>
            <person name="Morono Y."/>
            <person name="Uchiyama I."/>
            <person name="Ito T."/>
            <person name="Fujiyama A."/>
            <person name="Inagaki F."/>
            <person name="Takami H."/>
        </authorList>
    </citation>
    <scope>NUCLEOTIDE SEQUENCE</scope>
    <source>
        <strain evidence="1">Expedition CK06-06</strain>
    </source>
</reference>
<dbReference type="EMBL" id="BARS01007393">
    <property type="protein sequence ID" value="GAF82523.1"/>
    <property type="molecule type" value="Genomic_DNA"/>
</dbReference>
<comment type="caution">
    <text evidence="1">The sequence shown here is derived from an EMBL/GenBank/DDBJ whole genome shotgun (WGS) entry which is preliminary data.</text>
</comment>
<proteinExistence type="predicted"/>
<sequence>MVQAPKRFFKSNFGKWEPEELSPDQLRVEAVILSQDYLVANGLNDVYIDARCYKPFQQWRRLRANRRISPFGNTRP</sequence>
<organism evidence="1">
    <name type="scientific">marine sediment metagenome</name>
    <dbReference type="NCBI Taxonomy" id="412755"/>
    <lineage>
        <taxon>unclassified sequences</taxon>
        <taxon>metagenomes</taxon>
        <taxon>ecological metagenomes</taxon>
    </lineage>
</organism>
<protein>
    <submittedName>
        <fullName evidence="1">Uncharacterized protein</fullName>
    </submittedName>
</protein>
<accession>X0SN71</accession>
<evidence type="ECO:0000313" key="1">
    <source>
        <dbReference type="EMBL" id="GAF82523.1"/>
    </source>
</evidence>
<gene>
    <name evidence="1" type="ORF">S01H1_14235</name>
</gene>